<dbReference type="PRINTS" id="PR00039">
    <property type="entry name" value="HTHLYSR"/>
</dbReference>
<dbReference type="CDD" id="cd05466">
    <property type="entry name" value="PBP2_LTTR_substrate"/>
    <property type="match status" value="1"/>
</dbReference>
<dbReference type="STRING" id="349095.SAMN05660299_02469"/>
<sequence length="285" mass="32722">MDTTTIRTFIALAQIKNFTKTAQQLFVAQSTVTNRIRDLESELGKSLFARTHKQIELTPAGIKFLEYAQRFIILENSALQELHLSPDYSQQIRIGTTNTIYDSHLQKRLCRFLKTNPTTALQITISHTQKMLQDLQDGLLDMVFSFSPLYKDGYSCHVYRSDSMVLVVAADNIEYAGGIYKDDLQKIKYLFCNFALQGVGLFIQDLFPHHHRFPFEIDNSTKLSQYIIAGLGYTFLPRSVIEDDLLQGKVRAIPLLDFAPPKVNSYYITREPSIIPEKLEHYLIE</sequence>
<gene>
    <name evidence="6" type="ORF">SAMN05660299_02469</name>
</gene>
<dbReference type="GO" id="GO:0003700">
    <property type="term" value="F:DNA-binding transcription factor activity"/>
    <property type="evidence" value="ECO:0007669"/>
    <property type="project" value="InterPro"/>
</dbReference>
<dbReference type="FunFam" id="1.10.10.10:FF:000001">
    <property type="entry name" value="LysR family transcriptional regulator"/>
    <property type="match status" value="1"/>
</dbReference>
<dbReference type="OrthoDB" id="119203at2"/>
<keyword evidence="4" id="KW-0804">Transcription</keyword>
<dbReference type="GO" id="GO:0000976">
    <property type="term" value="F:transcription cis-regulatory region binding"/>
    <property type="evidence" value="ECO:0007669"/>
    <property type="project" value="TreeGrafter"/>
</dbReference>
<accession>A0A1H0A7D0</accession>
<dbReference type="EMBL" id="FNHQ01000036">
    <property type="protein sequence ID" value="SDN29460.1"/>
    <property type="molecule type" value="Genomic_DNA"/>
</dbReference>
<dbReference type="AlphaFoldDB" id="A0A1H0A7D0"/>
<dbReference type="PANTHER" id="PTHR30126:SF40">
    <property type="entry name" value="HTH-TYPE TRANSCRIPTIONAL REGULATOR GLTR"/>
    <property type="match status" value="1"/>
</dbReference>
<dbReference type="SUPFAM" id="SSF46785">
    <property type="entry name" value="Winged helix' DNA-binding domain"/>
    <property type="match status" value="1"/>
</dbReference>
<dbReference type="Pfam" id="PF03466">
    <property type="entry name" value="LysR_substrate"/>
    <property type="match status" value="1"/>
</dbReference>
<dbReference type="InterPro" id="IPR036390">
    <property type="entry name" value="WH_DNA-bd_sf"/>
</dbReference>
<dbReference type="Gene3D" id="1.10.10.10">
    <property type="entry name" value="Winged helix-like DNA-binding domain superfamily/Winged helix DNA-binding domain"/>
    <property type="match status" value="1"/>
</dbReference>
<protein>
    <submittedName>
        <fullName evidence="6">LysR family transcriptional regulator, repressor for citA</fullName>
    </submittedName>
</protein>
<dbReference type="Pfam" id="PF00126">
    <property type="entry name" value="HTH_1"/>
    <property type="match status" value="1"/>
</dbReference>
<keyword evidence="3" id="KW-0238">DNA-binding</keyword>
<keyword evidence="2" id="KW-0805">Transcription regulation</keyword>
<keyword evidence="7" id="KW-1185">Reference proteome</keyword>
<dbReference type="Proteomes" id="UP000199309">
    <property type="component" value="Unassembled WGS sequence"/>
</dbReference>
<dbReference type="SUPFAM" id="SSF53850">
    <property type="entry name" value="Periplasmic binding protein-like II"/>
    <property type="match status" value="1"/>
</dbReference>
<evidence type="ECO:0000259" key="5">
    <source>
        <dbReference type="PROSITE" id="PS50931"/>
    </source>
</evidence>
<dbReference type="Gene3D" id="3.40.190.10">
    <property type="entry name" value="Periplasmic binding protein-like II"/>
    <property type="match status" value="2"/>
</dbReference>
<dbReference type="InterPro" id="IPR000847">
    <property type="entry name" value="LysR_HTH_N"/>
</dbReference>
<evidence type="ECO:0000256" key="2">
    <source>
        <dbReference type="ARBA" id="ARBA00023015"/>
    </source>
</evidence>
<comment type="similarity">
    <text evidence="1">Belongs to the LysR transcriptional regulatory family.</text>
</comment>
<evidence type="ECO:0000256" key="3">
    <source>
        <dbReference type="ARBA" id="ARBA00023125"/>
    </source>
</evidence>
<dbReference type="PROSITE" id="PS50931">
    <property type="entry name" value="HTH_LYSR"/>
    <property type="match status" value="1"/>
</dbReference>
<dbReference type="InterPro" id="IPR036388">
    <property type="entry name" value="WH-like_DNA-bd_sf"/>
</dbReference>
<reference evidence="6 7" key="1">
    <citation type="submission" date="2016-10" db="EMBL/GenBank/DDBJ databases">
        <authorList>
            <person name="de Groot N.N."/>
        </authorList>
    </citation>
    <scope>NUCLEOTIDE SEQUENCE [LARGE SCALE GENOMIC DNA]</scope>
    <source>
        <strain evidence="6 7">DSM 16981</strain>
    </source>
</reference>
<dbReference type="InterPro" id="IPR005119">
    <property type="entry name" value="LysR_subst-bd"/>
</dbReference>
<feature type="domain" description="HTH lysR-type" evidence="5">
    <location>
        <begin position="1"/>
        <end position="58"/>
    </location>
</feature>
<dbReference type="RefSeq" id="WP_091652432.1">
    <property type="nucleotide sequence ID" value="NZ_FNHQ01000036.1"/>
</dbReference>
<evidence type="ECO:0000256" key="4">
    <source>
        <dbReference type="ARBA" id="ARBA00023163"/>
    </source>
</evidence>
<proteinExistence type="inferred from homology"/>
<evidence type="ECO:0000313" key="6">
    <source>
        <dbReference type="EMBL" id="SDN29460.1"/>
    </source>
</evidence>
<organism evidence="6 7">
    <name type="scientific">Megasphaera paucivorans</name>
    <dbReference type="NCBI Taxonomy" id="349095"/>
    <lineage>
        <taxon>Bacteria</taxon>
        <taxon>Bacillati</taxon>
        <taxon>Bacillota</taxon>
        <taxon>Negativicutes</taxon>
        <taxon>Veillonellales</taxon>
        <taxon>Veillonellaceae</taxon>
        <taxon>Megasphaera</taxon>
    </lineage>
</organism>
<evidence type="ECO:0000256" key="1">
    <source>
        <dbReference type="ARBA" id="ARBA00009437"/>
    </source>
</evidence>
<evidence type="ECO:0000313" key="7">
    <source>
        <dbReference type="Proteomes" id="UP000199309"/>
    </source>
</evidence>
<name>A0A1H0A7D0_9FIRM</name>
<dbReference type="PANTHER" id="PTHR30126">
    <property type="entry name" value="HTH-TYPE TRANSCRIPTIONAL REGULATOR"/>
    <property type="match status" value="1"/>
</dbReference>